<gene>
    <name evidence="6" type="ORF">HNQ88_000901</name>
</gene>
<dbReference type="SUPFAM" id="SSF51998">
    <property type="entry name" value="PFL-like glycyl radical enzymes"/>
    <property type="match status" value="1"/>
</dbReference>
<reference evidence="6" key="1">
    <citation type="submission" date="2023-07" db="EMBL/GenBank/DDBJ databases">
        <title>Genomic Encyclopedia of Type Strains, Phase IV (KMG-IV): sequencing the most valuable type-strain genomes for metagenomic binning, comparative biology and taxonomic classification.</title>
        <authorList>
            <person name="Goeker M."/>
        </authorList>
    </citation>
    <scope>NUCLEOTIDE SEQUENCE</scope>
    <source>
        <strain evidence="6">DSM 26174</strain>
    </source>
</reference>
<dbReference type="Pfam" id="PF02901">
    <property type="entry name" value="PFL-like"/>
    <property type="match status" value="1"/>
</dbReference>
<keyword evidence="6" id="KW-0012">Acyltransferase</keyword>
<protein>
    <submittedName>
        <fullName evidence="6">Formate C-acetyltransferase</fullName>
        <ecNumber evidence="6">2.3.1.54</ecNumber>
    </submittedName>
</protein>
<feature type="domain" description="PFL" evidence="5">
    <location>
        <begin position="4"/>
        <end position="661"/>
    </location>
</feature>
<dbReference type="AlphaFoldDB" id="A0AAE4BRL0"/>
<feature type="domain" description="Glycine radical" evidence="4">
    <location>
        <begin position="668"/>
        <end position="788"/>
    </location>
</feature>
<sequence>MINDRIKNLREQSLNAPNTISAERALLVTEFYQQQGIGGLSIAMQRGLCFKYIFENKKICILDDELIVGERGPSPKATPTYPEICVHSLEDLETLHSREKVSFSVSDDVKQTYRDIIIPFWTGRSHRERLVENMTQEWHDAYSSGIFTEFQEQRAPGHTVLGDIIYRKGMLDIIADIKHSIKKLDFFNDNKAYEKREELNAMKATAEALINFAHRHADKLETLADSCENETRKLELEHMAKICRRVPANKPETFHEALQYYWFVHLGVITELNPWDAFNPGRLDQHLYPYYKKELEAGTLTKEKAYELLQAFWIKFNNHPAPPKVGITAQESSTYTDFCLINVGGLTPDGKDAVNEMSYMILDVVADMQMVQPSSMVQISKMNPDRFVHHTIKVVRKGFGQPSIFNTDGLINQLLRQGKDIVDARKGGCSGCVETGAFGTEKYGLTGYFNLAKVFEITINNGRDPVTGREIGLQTGNPATFESFDDLLEAFKRQVNHFINIKIQGNNIIERLYSDFLPVPFLSLLVEGCIEGGKDYNSGGAKYNTSYIQGVGLGSLTDIMTSVKYHIFDNNTFTFAELQSALEANWNGFEAMRKQAVHHTPKYGNDDDYADEQAISIFDIFYDSVNGRPTSTGGVFRINMLPTTCHVYFGKVIGASADGRKAGIPLSEGISPFHGSDTNGPTAVIKSASKIDHLRTGGTLLNQRFSPSFFKDDTSIRQVASLVRSYFKMDGHHIQFNVVDSRTLQKAKAKPEDYRDLIVRVAGYSDYFNDLGEELQDEIIRRTAHEVF</sequence>
<dbReference type="PROSITE" id="PS51149">
    <property type="entry name" value="GLY_RADICAL_2"/>
    <property type="match status" value="1"/>
</dbReference>
<feature type="modified residue" description="Glycine radical" evidence="3">
    <location>
        <position position="763"/>
    </location>
</feature>
<dbReference type="InterPro" id="IPR051215">
    <property type="entry name" value="GRE"/>
</dbReference>
<proteinExistence type="predicted"/>
<dbReference type="Pfam" id="PF01228">
    <property type="entry name" value="Gly_radical"/>
    <property type="match status" value="1"/>
</dbReference>
<evidence type="ECO:0000259" key="5">
    <source>
        <dbReference type="PROSITE" id="PS51554"/>
    </source>
</evidence>
<dbReference type="PANTHER" id="PTHR43641">
    <property type="entry name" value="FORMATE ACETYLTRANSFERASE 3-RELATED"/>
    <property type="match status" value="1"/>
</dbReference>
<organism evidence="6 7">
    <name type="scientific">Aureibacter tunicatorum</name>
    <dbReference type="NCBI Taxonomy" id="866807"/>
    <lineage>
        <taxon>Bacteria</taxon>
        <taxon>Pseudomonadati</taxon>
        <taxon>Bacteroidota</taxon>
        <taxon>Cytophagia</taxon>
        <taxon>Cytophagales</taxon>
        <taxon>Persicobacteraceae</taxon>
        <taxon>Aureibacter</taxon>
    </lineage>
</organism>
<keyword evidence="2" id="KW-0456">Lyase</keyword>
<evidence type="ECO:0000256" key="1">
    <source>
        <dbReference type="ARBA" id="ARBA00022818"/>
    </source>
</evidence>
<dbReference type="GO" id="GO:0016835">
    <property type="term" value="F:carbon-oxygen lyase activity"/>
    <property type="evidence" value="ECO:0007669"/>
    <property type="project" value="InterPro"/>
</dbReference>
<dbReference type="InterPro" id="IPR004184">
    <property type="entry name" value="PFL_dom"/>
</dbReference>
<keyword evidence="6" id="KW-0808">Transferase</keyword>
<dbReference type="Proteomes" id="UP001185092">
    <property type="component" value="Unassembled WGS sequence"/>
</dbReference>
<keyword evidence="7" id="KW-1185">Reference proteome</keyword>
<evidence type="ECO:0000313" key="6">
    <source>
        <dbReference type="EMBL" id="MDR6237925.1"/>
    </source>
</evidence>
<dbReference type="GO" id="GO:0005829">
    <property type="term" value="C:cytosol"/>
    <property type="evidence" value="ECO:0007669"/>
    <property type="project" value="TreeGrafter"/>
</dbReference>
<evidence type="ECO:0000256" key="2">
    <source>
        <dbReference type="ARBA" id="ARBA00023239"/>
    </source>
</evidence>
<dbReference type="NCBIfam" id="NF043068">
    <property type="entry name" value="glycl_HYPD"/>
    <property type="match status" value="1"/>
</dbReference>
<comment type="caution">
    <text evidence="6">The sequence shown here is derived from an EMBL/GenBank/DDBJ whole genome shotgun (WGS) entry which is preliminary data.</text>
</comment>
<dbReference type="PANTHER" id="PTHR43641:SF2">
    <property type="entry name" value="DEHYDRATASE YBIW-RELATED"/>
    <property type="match status" value="1"/>
</dbReference>
<evidence type="ECO:0000259" key="4">
    <source>
        <dbReference type="PROSITE" id="PS51149"/>
    </source>
</evidence>
<dbReference type="InterPro" id="IPR001150">
    <property type="entry name" value="Gly_radical"/>
</dbReference>
<evidence type="ECO:0000313" key="7">
    <source>
        <dbReference type="Proteomes" id="UP001185092"/>
    </source>
</evidence>
<dbReference type="Gene3D" id="3.20.70.20">
    <property type="match status" value="1"/>
</dbReference>
<dbReference type="CDD" id="cd01677">
    <property type="entry name" value="PFL2_DhaB_BssA"/>
    <property type="match status" value="1"/>
</dbReference>
<dbReference type="GO" id="GO:0008861">
    <property type="term" value="F:formate C-acetyltransferase activity"/>
    <property type="evidence" value="ECO:0007669"/>
    <property type="project" value="UniProtKB-EC"/>
</dbReference>
<dbReference type="InterPro" id="IPR050012">
    <property type="entry name" value="Glycl_HYPD"/>
</dbReference>
<dbReference type="PROSITE" id="PS51554">
    <property type="entry name" value="PFL"/>
    <property type="match status" value="1"/>
</dbReference>
<dbReference type="EC" id="2.3.1.54" evidence="6"/>
<dbReference type="EMBL" id="JAVDQD010000001">
    <property type="protein sequence ID" value="MDR6237925.1"/>
    <property type="molecule type" value="Genomic_DNA"/>
</dbReference>
<name>A0AAE4BRL0_9BACT</name>
<accession>A0AAE4BRL0</accession>
<dbReference type="RefSeq" id="WP_309937393.1">
    <property type="nucleotide sequence ID" value="NZ_AP025305.1"/>
</dbReference>
<keyword evidence="1 3" id="KW-0556">Organic radical</keyword>
<evidence type="ECO:0000256" key="3">
    <source>
        <dbReference type="PROSITE-ProRule" id="PRU00493"/>
    </source>
</evidence>